<dbReference type="Proteomes" id="UP000236630">
    <property type="component" value="Unassembled WGS sequence"/>
</dbReference>
<evidence type="ECO:0000313" key="2">
    <source>
        <dbReference type="Proteomes" id="UP000236630"/>
    </source>
</evidence>
<dbReference type="EMBL" id="BDQV01000158">
    <property type="protein sequence ID" value="GAY57289.1"/>
    <property type="molecule type" value="Genomic_DNA"/>
</dbReference>
<gene>
    <name evidence="1" type="ORF">CUMW_178290</name>
</gene>
<accession>A0A2H5PY37</accession>
<reference evidence="1 2" key="1">
    <citation type="journal article" date="2017" name="Front. Genet.">
        <title>Draft sequencing of the heterozygous diploid genome of Satsuma (Citrus unshiu Marc.) using a hybrid assembly approach.</title>
        <authorList>
            <person name="Shimizu T."/>
            <person name="Tanizawa Y."/>
            <person name="Mochizuki T."/>
            <person name="Nagasaki H."/>
            <person name="Yoshioka T."/>
            <person name="Toyoda A."/>
            <person name="Fujiyama A."/>
            <person name="Kaminuma E."/>
            <person name="Nakamura Y."/>
        </authorList>
    </citation>
    <scope>NUCLEOTIDE SEQUENCE [LARGE SCALE GENOMIC DNA]</scope>
    <source>
        <strain evidence="2">cv. Miyagawa wase</strain>
    </source>
</reference>
<sequence>ASDDYGVYTDVGNENLSTPTSLYSFYGDVSGESVQVFTEVPPGVSKFGRAYIPSYVYNSPYMIPPVRSGQNVRPLPRPQIMEHAIDMSTSVDSPPESPAPAVILSIILNISSMGWLGDESIFTSISA</sequence>
<keyword evidence="2" id="KW-1185">Reference proteome</keyword>
<comment type="caution">
    <text evidence="1">The sequence shown here is derived from an EMBL/GenBank/DDBJ whole genome shotgun (WGS) entry which is preliminary data.</text>
</comment>
<name>A0A2H5PY37_CITUN</name>
<dbReference type="AlphaFoldDB" id="A0A2H5PY37"/>
<evidence type="ECO:0000313" key="1">
    <source>
        <dbReference type="EMBL" id="GAY57289.1"/>
    </source>
</evidence>
<protein>
    <submittedName>
        <fullName evidence="1">Uncharacterized protein</fullName>
    </submittedName>
</protein>
<organism evidence="1 2">
    <name type="scientific">Citrus unshiu</name>
    <name type="common">Satsuma mandarin</name>
    <name type="synonym">Citrus nobilis var. unshiu</name>
    <dbReference type="NCBI Taxonomy" id="55188"/>
    <lineage>
        <taxon>Eukaryota</taxon>
        <taxon>Viridiplantae</taxon>
        <taxon>Streptophyta</taxon>
        <taxon>Embryophyta</taxon>
        <taxon>Tracheophyta</taxon>
        <taxon>Spermatophyta</taxon>
        <taxon>Magnoliopsida</taxon>
        <taxon>eudicotyledons</taxon>
        <taxon>Gunneridae</taxon>
        <taxon>Pentapetalae</taxon>
        <taxon>rosids</taxon>
        <taxon>malvids</taxon>
        <taxon>Sapindales</taxon>
        <taxon>Rutaceae</taxon>
        <taxon>Aurantioideae</taxon>
        <taxon>Citrus</taxon>
    </lineage>
</organism>
<proteinExistence type="predicted"/>
<feature type="non-terminal residue" evidence="1">
    <location>
        <position position="1"/>
    </location>
</feature>